<comment type="caution">
    <text evidence="2">The sequence shown here is derived from an EMBL/GenBank/DDBJ whole genome shotgun (WGS) entry which is preliminary data.</text>
</comment>
<dbReference type="Gene3D" id="3.90.190.10">
    <property type="entry name" value="Protein tyrosine phosphatase superfamily"/>
    <property type="match status" value="1"/>
</dbReference>
<gene>
    <name evidence="2" type="ORF">KCQ71_23285</name>
</gene>
<dbReference type="SUPFAM" id="SSF52799">
    <property type="entry name" value="(Phosphotyrosine protein) phosphatases II"/>
    <property type="match status" value="1"/>
</dbReference>
<name>A0ABS7SH26_9MICO</name>
<evidence type="ECO:0000313" key="2">
    <source>
        <dbReference type="EMBL" id="MBZ2199089.1"/>
    </source>
</evidence>
<dbReference type="Proteomes" id="UP000826651">
    <property type="component" value="Unassembled WGS sequence"/>
</dbReference>
<keyword evidence="3" id="KW-1185">Reference proteome</keyword>
<evidence type="ECO:0000313" key="3">
    <source>
        <dbReference type="Proteomes" id="UP000826651"/>
    </source>
</evidence>
<accession>A0ABS7SH26</accession>
<dbReference type="Pfam" id="PF00102">
    <property type="entry name" value="Y_phosphatase"/>
    <property type="match status" value="1"/>
</dbReference>
<reference evidence="2 3" key="1">
    <citation type="submission" date="2021-04" db="EMBL/GenBank/DDBJ databases">
        <title>Ruania sp. nov., isolated from sandy soil of mangrove forest.</title>
        <authorList>
            <person name="Ge X."/>
            <person name="Huang R."/>
            <person name="Liu W."/>
        </authorList>
    </citation>
    <scope>NUCLEOTIDE SEQUENCE [LARGE SCALE GENOMIC DNA]</scope>
    <source>
        <strain evidence="2 3">N2-46</strain>
    </source>
</reference>
<proteinExistence type="predicted"/>
<feature type="domain" description="Tyrosine specific protein phosphatases" evidence="1">
    <location>
        <begin position="113"/>
        <end position="165"/>
    </location>
</feature>
<evidence type="ECO:0000259" key="1">
    <source>
        <dbReference type="PROSITE" id="PS50056"/>
    </source>
</evidence>
<dbReference type="InterPro" id="IPR029021">
    <property type="entry name" value="Prot-tyrosine_phosphatase-like"/>
</dbReference>
<dbReference type="PROSITE" id="PS50056">
    <property type="entry name" value="TYR_PHOSPHATASE_2"/>
    <property type="match status" value="1"/>
</dbReference>
<protein>
    <submittedName>
        <fullName evidence="2">Protein phosphatase</fullName>
    </submittedName>
</protein>
<dbReference type="InterPro" id="IPR000242">
    <property type="entry name" value="PTP_cat"/>
</dbReference>
<dbReference type="InterPro" id="IPR000387">
    <property type="entry name" value="Tyr_Pase_dom"/>
</dbReference>
<sequence length="190" mass="21419">MLGRAGKVDERCHGHRRRLIGQHDLEFHVRDEPHPRGAYSAPSLEFVSTWDPGAGVVELPDGRHVRGTGWRRPRGGVPVPDFAVYLLGRDPRIEGWPCRWVRWRDFGRPASTEAALDALREAHRRAGTERVEVACGAGVGRTGTALAVLAIEAGLDAEEAVGWVRAHYHPRAVETRRQRRWLDEIARHRE</sequence>
<organism evidence="2 3">
    <name type="scientific">Occultella gossypii</name>
    <dbReference type="NCBI Taxonomy" id="2800820"/>
    <lineage>
        <taxon>Bacteria</taxon>
        <taxon>Bacillati</taxon>
        <taxon>Actinomycetota</taxon>
        <taxon>Actinomycetes</taxon>
        <taxon>Micrococcales</taxon>
        <taxon>Ruaniaceae</taxon>
        <taxon>Occultella</taxon>
    </lineage>
</organism>
<dbReference type="EMBL" id="JAGSHT010000023">
    <property type="protein sequence ID" value="MBZ2199089.1"/>
    <property type="molecule type" value="Genomic_DNA"/>
</dbReference>